<feature type="compositionally biased region" description="Low complexity" evidence="1">
    <location>
        <begin position="32"/>
        <end position="50"/>
    </location>
</feature>
<proteinExistence type="predicted"/>
<dbReference type="KEGG" id="jte:ASJ30_06105"/>
<accession>A0A1L3MFF1</accession>
<dbReference type="Pfam" id="PF19843">
    <property type="entry name" value="DUF6318"/>
    <property type="match status" value="1"/>
</dbReference>
<reference evidence="3 4" key="1">
    <citation type="submission" date="2015-11" db="EMBL/GenBank/DDBJ databases">
        <authorList>
            <person name="Zhang Y."/>
            <person name="Guo Z."/>
        </authorList>
    </citation>
    <scope>NUCLEOTIDE SEQUENCE [LARGE SCALE GENOMIC DNA]</scope>
    <source>
        <strain evidence="3 4">YFY001</strain>
    </source>
</reference>
<organism evidence="3 4">
    <name type="scientific">Janibacter indicus</name>
    <dbReference type="NCBI Taxonomy" id="857417"/>
    <lineage>
        <taxon>Bacteria</taxon>
        <taxon>Bacillati</taxon>
        <taxon>Actinomycetota</taxon>
        <taxon>Actinomycetes</taxon>
        <taxon>Micrococcales</taxon>
        <taxon>Intrasporangiaceae</taxon>
        <taxon>Janibacter</taxon>
    </lineage>
</organism>
<feature type="domain" description="DUF6318" evidence="2">
    <location>
        <begin position="63"/>
        <end position="190"/>
    </location>
</feature>
<evidence type="ECO:0000256" key="1">
    <source>
        <dbReference type="SAM" id="MobiDB-lite"/>
    </source>
</evidence>
<feature type="compositionally biased region" description="Acidic residues" evidence="1">
    <location>
        <begin position="53"/>
        <end position="64"/>
    </location>
</feature>
<sequence>MAVLTGGLAACGDDSEPQESTTTASPIDRSTDSPSSSESSSSSGSETSSGDGSGDDAELPDDLPPEARENTKEGAAAFGEYYYDAMADADHTGDTSDLRLLALDTCSPCKQAVTDIEADAKKGQTRSENPNTLTKVQASERPDSGYKVSMNVDVKPHHVYENGEIVSDVEATNYTLTEHVTWQDGKWQISDWVIS</sequence>
<evidence type="ECO:0000259" key="2">
    <source>
        <dbReference type="Pfam" id="PF19843"/>
    </source>
</evidence>
<gene>
    <name evidence="3" type="ORF">ASJ30_06105</name>
</gene>
<dbReference type="EMBL" id="CP013290">
    <property type="protein sequence ID" value="APH01167.1"/>
    <property type="molecule type" value="Genomic_DNA"/>
</dbReference>
<keyword evidence="4" id="KW-1185">Reference proteome</keyword>
<dbReference type="AlphaFoldDB" id="A0A1L3MFF1"/>
<protein>
    <recommendedName>
        <fullName evidence="2">DUF6318 domain-containing protein</fullName>
    </recommendedName>
</protein>
<dbReference type="RefSeq" id="WP_072624327.1">
    <property type="nucleotide sequence ID" value="NZ_CP013290.1"/>
</dbReference>
<evidence type="ECO:0000313" key="4">
    <source>
        <dbReference type="Proteomes" id="UP000182938"/>
    </source>
</evidence>
<evidence type="ECO:0000313" key="3">
    <source>
        <dbReference type="EMBL" id="APH01167.1"/>
    </source>
</evidence>
<feature type="region of interest" description="Disordered" evidence="1">
    <location>
        <begin position="1"/>
        <end position="75"/>
    </location>
</feature>
<name>A0A1L3MFF1_9MICO</name>
<dbReference type="Proteomes" id="UP000182938">
    <property type="component" value="Chromosome"/>
</dbReference>
<dbReference type="InterPro" id="IPR046281">
    <property type="entry name" value="DUF6318"/>
</dbReference>